<feature type="region of interest" description="Disordered" evidence="1">
    <location>
        <begin position="98"/>
        <end position="117"/>
    </location>
</feature>
<evidence type="ECO:0000313" key="2">
    <source>
        <dbReference type="EMBL" id="SJL03049.1"/>
    </source>
</evidence>
<reference evidence="3" key="1">
    <citation type="journal article" date="2017" name="Nat. Ecol. Evol.">
        <title>Genome expansion and lineage-specific genetic innovations in the forest pathogenic fungi Armillaria.</title>
        <authorList>
            <person name="Sipos G."/>
            <person name="Prasanna A.N."/>
            <person name="Walter M.C."/>
            <person name="O'Connor E."/>
            <person name="Balint B."/>
            <person name="Krizsan K."/>
            <person name="Kiss B."/>
            <person name="Hess J."/>
            <person name="Varga T."/>
            <person name="Slot J."/>
            <person name="Riley R."/>
            <person name="Boka B."/>
            <person name="Rigling D."/>
            <person name="Barry K."/>
            <person name="Lee J."/>
            <person name="Mihaltcheva S."/>
            <person name="LaButti K."/>
            <person name="Lipzen A."/>
            <person name="Waldron R."/>
            <person name="Moloney N.M."/>
            <person name="Sperisen C."/>
            <person name="Kredics L."/>
            <person name="Vagvoelgyi C."/>
            <person name="Patrignani A."/>
            <person name="Fitzpatrick D."/>
            <person name="Nagy I."/>
            <person name="Doyle S."/>
            <person name="Anderson J.B."/>
            <person name="Grigoriev I.V."/>
            <person name="Gueldener U."/>
            <person name="Muensterkoetter M."/>
            <person name="Nagy L.G."/>
        </authorList>
    </citation>
    <scope>NUCLEOTIDE SEQUENCE [LARGE SCALE GENOMIC DNA]</scope>
    <source>
        <strain evidence="3">C18/9</strain>
    </source>
</reference>
<dbReference type="STRING" id="47428.A0A284R2U9"/>
<dbReference type="AlphaFoldDB" id="A0A284R2U9"/>
<evidence type="ECO:0000256" key="1">
    <source>
        <dbReference type="SAM" id="MobiDB-lite"/>
    </source>
</evidence>
<gene>
    <name evidence="2" type="ORF">ARMOST_06394</name>
</gene>
<name>A0A284R2U9_ARMOS</name>
<accession>A0A284R2U9</accession>
<dbReference type="Proteomes" id="UP000219338">
    <property type="component" value="Unassembled WGS sequence"/>
</dbReference>
<evidence type="ECO:0000313" key="3">
    <source>
        <dbReference type="Proteomes" id="UP000219338"/>
    </source>
</evidence>
<sequence length="267" mass="30202">MHTLHPIGSRKAHNVGLLGVQEWGANTIRQGRGNKLHVWLRIQELPGIRRSAALSDSPVPVFVDALAAEQQRNSLVQGSILRGPAALHSFCRGRRFHAIRHPPSAPPHPRSSVEKPRLHLSKPETLNALDTVRGRLDIAHFFWLSWDYCGHAVFLRTRRRTFGRFHVGATLCAAEVVQRSLVWCRKMSIPEAISKDMQEMGQVEEYKLYGPELRDVTSMTGNIRLPFLHTLYAGDPRVSRSIIAPKRFISSYSTNGSGRRTFSPFRF</sequence>
<proteinExistence type="predicted"/>
<dbReference type="OrthoDB" id="7668193at2759"/>
<protein>
    <submittedName>
        <fullName evidence="2">Uncharacterized protein</fullName>
    </submittedName>
</protein>
<keyword evidence="3" id="KW-1185">Reference proteome</keyword>
<organism evidence="2 3">
    <name type="scientific">Armillaria ostoyae</name>
    <name type="common">Armillaria root rot fungus</name>
    <dbReference type="NCBI Taxonomy" id="47428"/>
    <lineage>
        <taxon>Eukaryota</taxon>
        <taxon>Fungi</taxon>
        <taxon>Dikarya</taxon>
        <taxon>Basidiomycota</taxon>
        <taxon>Agaricomycotina</taxon>
        <taxon>Agaricomycetes</taxon>
        <taxon>Agaricomycetidae</taxon>
        <taxon>Agaricales</taxon>
        <taxon>Marasmiineae</taxon>
        <taxon>Physalacriaceae</taxon>
        <taxon>Armillaria</taxon>
    </lineage>
</organism>
<dbReference type="EMBL" id="FUEG01000004">
    <property type="protein sequence ID" value="SJL03049.1"/>
    <property type="molecule type" value="Genomic_DNA"/>
</dbReference>